<dbReference type="SUPFAM" id="SSF49785">
    <property type="entry name" value="Galactose-binding domain-like"/>
    <property type="match status" value="1"/>
</dbReference>
<dbReference type="Proteomes" id="UP000198771">
    <property type="component" value="Unassembled WGS sequence"/>
</dbReference>
<proteinExistence type="predicted"/>
<keyword evidence="1" id="KW-0472">Membrane</keyword>
<keyword evidence="3" id="KW-1185">Reference proteome</keyword>
<evidence type="ECO:0008006" key="4">
    <source>
        <dbReference type="Google" id="ProtNLM"/>
    </source>
</evidence>
<dbReference type="OrthoDB" id="5419687at2"/>
<accession>A0A1G6EKT6</accession>
<dbReference type="RefSeq" id="WP_092123368.1">
    <property type="nucleotide sequence ID" value="NZ_FMXO01000019.1"/>
</dbReference>
<evidence type="ECO:0000256" key="1">
    <source>
        <dbReference type="SAM" id="Phobius"/>
    </source>
</evidence>
<keyword evidence="1" id="KW-1133">Transmembrane helix</keyword>
<organism evidence="2 3">
    <name type="scientific">Desulfonatronum thiosulfatophilum</name>
    <dbReference type="NCBI Taxonomy" id="617002"/>
    <lineage>
        <taxon>Bacteria</taxon>
        <taxon>Pseudomonadati</taxon>
        <taxon>Thermodesulfobacteriota</taxon>
        <taxon>Desulfovibrionia</taxon>
        <taxon>Desulfovibrionales</taxon>
        <taxon>Desulfonatronaceae</taxon>
        <taxon>Desulfonatronum</taxon>
    </lineage>
</organism>
<sequence length="304" mass="34280">MRLSHITILLLAAGLPFFFISSIHEAPSPVTQLNSLFHFLFFALFSWSMAHLPALSKHTFTQQAALILATVTILGGGIELIQPYFNRTASWRDLGVNLLGACFALSFLVPKGRNLGSYLYRTAQVTVLTLCLIQFYEPFTNFWDMNLAARQFPVLSDFETSFEARRWSRGMIDSDFSRHGTASLRVRLGTQLYSGTTMIRSFGDWQGYAALALSIHNPGPGPLQMTISIRDRKHDIRGGAYHDRYNREFKLAQGWNELRIPLSDIETAPAGRRLDLSQVTSMAVFAVKMPEPRVIHLDNVRLIP</sequence>
<gene>
    <name evidence="2" type="ORF">SAMN05660653_02921</name>
</gene>
<dbReference type="STRING" id="617002.SAMN05660653_02921"/>
<protein>
    <recommendedName>
        <fullName evidence="4">VanZ like family protein</fullName>
    </recommendedName>
</protein>
<dbReference type="Gene3D" id="2.60.120.430">
    <property type="entry name" value="Galactose-binding lectin"/>
    <property type="match status" value="1"/>
</dbReference>
<feature type="transmembrane region" description="Helical" evidence="1">
    <location>
        <begin position="91"/>
        <end position="109"/>
    </location>
</feature>
<evidence type="ECO:0000313" key="3">
    <source>
        <dbReference type="Proteomes" id="UP000198771"/>
    </source>
</evidence>
<evidence type="ECO:0000313" key="2">
    <source>
        <dbReference type="EMBL" id="SDB57994.1"/>
    </source>
</evidence>
<feature type="transmembrane region" description="Helical" evidence="1">
    <location>
        <begin position="35"/>
        <end position="52"/>
    </location>
</feature>
<reference evidence="2 3" key="1">
    <citation type="submission" date="2016-10" db="EMBL/GenBank/DDBJ databases">
        <authorList>
            <person name="de Groot N.N."/>
        </authorList>
    </citation>
    <scope>NUCLEOTIDE SEQUENCE [LARGE SCALE GENOMIC DNA]</scope>
    <source>
        <strain evidence="2 3">ASO4-2</strain>
    </source>
</reference>
<feature type="transmembrane region" description="Helical" evidence="1">
    <location>
        <begin position="64"/>
        <end position="85"/>
    </location>
</feature>
<dbReference type="EMBL" id="FMXO01000019">
    <property type="protein sequence ID" value="SDB57994.1"/>
    <property type="molecule type" value="Genomic_DNA"/>
</dbReference>
<name>A0A1G6EKT6_9BACT</name>
<keyword evidence="1" id="KW-0812">Transmembrane</keyword>
<dbReference type="InterPro" id="IPR008979">
    <property type="entry name" value="Galactose-bd-like_sf"/>
</dbReference>
<dbReference type="AlphaFoldDB" id="A0A1G6EKT6"/>